<dbReference type="Proteomes" id="UP001320159">
    <property type="component" value="Unassembled WGS sequence"/>
</dbReference>
<dbReference type="EMBL" id="PGCK01000009">
    <property type="protein sequence ID" value="MCD1295468.1"/>
    <property type="molecule type" value="Genomic_DNA"/>
</dbReference>
<comment type="caution">
    <text evidence="1">The sequence shown here is derived from an EMBL/GenBank/DDBJ whole genome shotgun (WGS) entry which is preliminary data.</text>
</comment>
<dbReference type="AlphaFoldDB" id="A0AAP2W6L5"/>
<protein>
    <recommendedName>
        <fullName evidence="3">Oligoendopeptidase F</fullName>
    </recommendedName>
</protein>
<evidence type="ECO:0000313" key="2">
    <source>
        <dbReference type="Proteomes" id="UP001320159"/>
    </source>
</evidence>
<evidence type="ECO:0000313" key="1">
    <source>
        <dbReference type="EMBL" id="MCD1295468.1"/>
    </source>
</evidence>
<dbReference type="Gene3D" id="1.10.1370.30">
    <property type="match status" value="1"/>
</dbReference>
<sequence length="496" mass="58482">MRDIDSIRADLEKFTEDIEREQYENFSGQKDDFDTSSIYARYDNIFQDAGLLEEIRSKKYSVSGSERSRLSYLYSFLVTNYIDRKTSVLTDNILTLEAKTEVEVDGRKMPFRYCSVALTNEADHDKREMIDKSREPVFDQLNPLMTERLNRIYDITEGLGYSNYVELCEDITGIDLYDLRLKMQNILYRTDRLYTRYFRMACKNILDLNLPDVRKHDIAFLFRAKGFDPIFKKDNMMKVVDNTLSGIGLSLNNNLNIKLDTEEREKKSPRAFCSPIKVPDTVMLCIMPKGGMDDYRAFFHEMGHSQHFGNVNPSMPFEFKYLGDNSVTESYAFLFEHLVSNKNWIGQNFEVTDEELYRIVQFTSFHTLYMLRRYAAKLLYEIELHSGADNPEKIYSQLLGDALKFKHPENQYLYDCDPGFYCANYLRAWMFEVQLRNALVDDFGTVWWNIKDCGEYLKDIWSIGQKFNCDQMAKNLGYYGIDEYPLIRELEKNLRY</sequence>
<reference evidence="1 2" key="1">
    <citation type="submission" date="2017-11" db="EMBL/GenBank/DDBJ databases">
        <title>Isolation and Characterization of Family Methanocellaceae Species from Potential Methane Hydrate Area Offshore Southwestern Taiwan.</title>
        <authorList>
            <person name="Zhang W.-L."/>
            <person name="Chen W.-C."/>
            <person name="Lai M.-C."/>
            <person name="Chen S.-C."/>
        </authorList>
    </citation>
    <scope>NUCLEOTIDE SEQUENCE [LARGE SCALE GENOMIC DNA]</scope>
    <source>
        <strain evidence="1 2">CWC-04</strain>
    </source>
</reference>
<proteinExistence type="predicted"/>
<dbReference type="RefSeq" id="WP_230742323.1">
    <property type="nucleotide sequence ID" value="NZ_PGCK01000009.1"/>
</dbReference>
<keyword evidence="2" id="KW-1185">Reference proteome</keyword>
<name>A0AAP2W6L5_9EURY</name>
<dbReference type="SUPFAM" id="SSF55486">
    <property type="entry name" value="Metalloproteases ('zincins'), catalytic domain"/>
    <property type="match status" value="1"/>
</dbReference>
<gene>
    <name evidence="1" type="ORF">CUJ83_10700</name>
</gene>
<accession>A0AAP2W6L5</accession>
<evidence type="ECO:0008006" key="3">
    <source>
        <dbReference type="Google" id="ProtNLM"/>
    </source>
</evidence>
<organism evidence="1 2">
    <name type="scientific">Methanooceanicella nereidis</name>
    <dbReference type="NCBI Taxonomy" id="2052831"/>
    <lineage>
        <taxon>Archaea</taxon>
        <taxon>Methanobacteriati</taxon>
        <taxon>Methanobacteriota</taxon>
        <taxon>Stenosarchaea group</taxon>
        <taxon>Methanomicrobia</taxon>
        <taxon>Methanocellales</taxon>
        <taxon>Methanocellaceae</taxon>
        <taxon>Methanooceanicella</taxon>
    </lineage>
</organism>